<dbReference type="CDD" id="cd16900">
    <property type="entry name" value="endolysin_R21-like"/>
    <property type="match status" value="1"/>
</dbReference>
<dbReference type="GO" id="GO:0003796">
    <property type="term" value="F:lysozyme activity"/>
    <property type="evidence" value="ECO:0007669"/>
    <property type="project" value="UniProtKB-EC"/>
</dbReference>
<feature type="transmembrane region" description="Helical" evidence="6">
    <location>
        <begin position="125"/>
        <end position="142"/>
    </location>
</feature>
<dbReference type="Pfam" id="PF00959">
    <property type="entry name" value="Phage_lysozyme"/>
    <property type="match status" value="1"/>
</dbReference>
<dbReference type="PANTHER" id="PTHR38107:SF3">
    <property type="entry name" value="LYSOZYME RRRD-RELATED"/>
    <property type="match status" value="1"/>
</dbReference>
<keyword evidence="5" id="KW-0326">Glycosidase</keyword>
<keyword evidence="4" id="KW-0378">Hydrolase</keyword>
<evidence type="ECO:0000256" key="6">
    <source>
        <dbReference type="SAM" id="Phobius"/>
    </source>
</evidence>
<dbReference type="HAMAP" id="MF_04136">
    <property type="entry name" value="SAR_ENDOLYSIN"/>
    <property type="match status" value="1"/>
</dbReference>
<keyword evidence="6" id="KW-1133">Transmembrane helix</keyword>
<keyword evidence="6" id="KW-0472">Membrane</keyword>
<dbReference type="InterPro" id="IPR051018">
    <property type="entry name" value="Bacteriophage_GH24"/>
</dbReference>
<keyword evidence="3" id="KW-0081">Bacteriolytic enzyme</keyword>
<keyword evidence="6" id="KW-0812">Transmembrane</keyword>
<evidence type="ECO:0000256" key="1">
    <source>
        <dbReference type="ARBA" id="ARBA00000632"/>
    </source>
</evidence>
<evidence type="ECO:0000256" key="3">
    <source>
        <dbReference type="ARBA" id="ARBA00022638"/>
    </source>
</evidence>
<dbReference type="InterPro" id="IPR034690">
    <property type="entry name" value="Endolysin_T4_type"/>
</dbReference>
<evidence type="ECO:0000256" key="4">
    <source>
        <dbReference type="ARBA" id="ARBA00022801"/>
    </source>
</evidence>
<dbReference type="InterPro" id="IPR023346">
    <property type="entry name" value="Lysozyme-like_dom_sf"/>
</dbReference>
<dbReference type="EMBL" id="VSSQ01000354">
    <property type="protein sequence ID" value="MPL92295.1"/>
    <property type="molecule type" value="Genomic_DNA"/>
</dbReference>
<organism evidence="7">
    <name type="scientific">bioreactor metagenome</name>
    <dbReference type="NCBI Taxonomy" id="1076179"/>
    <lineage>
        <taxon>unclassified sequences</taxon>
        <taxon>metagenomes</taxon>
        <taxon>ecological metagenomes</taxon>
    </lineage>
</organism>
<evidence type="ECO:0000313" key="7">
    <source>
        <dbReference type="EMBL" id="MPL92295.1"/>
    </source>
</evidence>
<comment type="catalytic activity">
    <reaction evidence="1">
        <text>Hydrolysis of (1-&gt;4)-beta-linkages between N-acetylmuramic acid and N-acetyl-D-glucosamine residues in a peptidoglycan and between N-acetyl-D-glucosamine residues in chitodextrins.</text>
        <dbReference type="EC" id="3.2.1.17"/>
    </reaction>
</comment>
<evidence type="ECO:0000256" key="2">
    <source>
        <dbReference type="ARBA" id="ARBA00022529"/>
    </source>
</evidence>
<dbReference type="GO" id="GO:0031640">
    <property type="term" value="P:killing of cells of another organism"/>
    <property type="evidence" value="ECO:0007669"/>
    <property type="project" value="UniProtKB-KW"/>
</dbReference>
<dbReference type="InterPro" id="IPR023347">
    <property type="entry name" value="Lysozyme_dom_sf"/>
</dbReference>
<name>A0A644VLX9_9ZZZZ</name>
<feature type="transmembrane region" description="Helical" evidence="6">
    <location>
        <begin position="84"/>
        <end position="105"/>
    </location>
</feature>
<dbReference type="SUPFAM" id="SSF53955">
    <property type="entry name" value="Lysozyme-like"/>
    <property type="match status" value="1"/>
</dbReference>
<reference evidence="7" key="1">
    <citation type="submission" date="2019-08" db="EMBL/GenBank/DDBJ databases">
        <authorList>
            <person name="Kucharzyk K."/>
            <person name="Murdoch R.W."/>
            <person name="Higgins S."/>
            <person name="Loffler F."/>
        </authorList>
    </citation>
    <scope>NUCLEOTIDE SEQUENCE</scope>
</reference>
<proteinExistence type="inferred from homology"/>
<dbReference type="AlphaFoldDB" id="A0A644VLX9"/>
<dbReference type="InterPro" id="IPR002196">
    <property type="entry name" value="Glyco_hydro_24"/>
</dbReference>
<dbReference type="Gene3D" id="1.10.530.40">
    <property type="match status" value="1"/>
</dbReference>
<dbReference type="InterPro" id="IPR043688">
    <property type="entry name" value="SAR_endolysin-like"/>
</dbReference>
<comment type="caution">
    <text evidence="7">The sequence shown here is derived from an EMBL/GenBank/DDBJ whole genome shotgun (WGS) entry which is preliminary data.</text>
</comment>
<keyword evidence="2" id="KW-0929">Antimicrobial</keyword>
<dbReference type="PANTHER" id="PTHR38107">
    <property type="match status" value="1"/>
</dbReference>
<evidence type="ECO:0008006" key="8">
    <source>
        <dbReference type="Google" id="ProtNLM"/>
    </source>
</evidence>
<dbReference type="GO" id="GO:0016998">
    <property type="term" value="P:cell wall macromolecule catabolic process"/>
    <property type="evidence" value="ECO:0007669"/>
    <property type="project" value="InterPro"/>
</dbReference>
<accession>A0A644VLX9</accession>
<protein>
    <recommendedName>
        <fullName evidence="8">Lysozyme</fullName>
    </recommendedName>
</protein>
<sequence length="271" mass="29226">MTWRRWCRNTSPRSRTCRTHDGSKITQTDPPLAGFFVAGKGHDVTTDKLDQIATRAGWGTIPGAISFPVWWPSLESASTLASQLVPIVGLLIAVVNLALLIRKWWRGRGRGFCTDESGAVGRRTVAGLGAVLALAAAVIAPFEGRELRAYRDIVGVWTICDGDTQGVRPGQVATPAECDSRLAVRVAAFEREIRPCLPDELPAETRAAFISAAYNIGSPAFCGSTMARRARAGDLRGACDALRLWTKAGGQVVRGLVRRREAERALCLSGL</sequence>
<evidence type="ECO:0000256" key="5">
    <source>
        <dbReference type="ARBA" id="ARBA00023295"/>
    </source>
</evidence>
<gene>
    <name evidence="7" type="ORF">SDC9_38393</name>
</gene>
<dbReference type="HAMAP" id="MF_04110">
    <property type="entry name" value="ENDOLYSIN_T4"/>
    <property type="match status" value="1"/>
</dbReference>
<dbReference type="GO" id="GO:0009253">
    <property type="term" value="P:peptidoglycan catabolic process"/>
    <property type="evidence" value="ECO:0007669"/>
    <property type="project" value="InterPro"/>
</dbReference>
<dbReference type="GO" id="GO:0042742">
    <property type="term" value="P:defense response to bacterium"/>
    <property type="evidence" value="ECO:0007669"/>
    <property type="project" value="UniProtKB-KW"/>
</dbReference>